<protein>
    <submittedName>
        <fullName evidence="2">Glycosyltransferase involved in cell wall biosynthesis</fullName>
    </submittedName>
</protein>
<organism evidence="2 3">
    <name type="scientific">Granulicella aggregans</name>
    <dbReference type="NCBI Taxonomy" id="474949"/>
    <lineage>
        <taxon>Bacteria</taxon>
        <taxon>Pseudomonadati</taxon>
        <taxon>Acidobacteriota</taxon>
        <taxon>Terriglobia</taxon>
        <taxon>Terriglobales</taxon>
        <taxon>Acidobacteriaceae</taxon>
        <taxon>Granulicella</taxon>
    </lineage>
</organism>
<dbReference type="InterPro" id="IPR001173">
    <property type="entry name" value="Glyco_trans_2-like"/>
</dbReference>
<reference evidence="2 3" key="1">
    <citation type="submission" date="2020-08" db="EMBL/GenBank/DDBJ databases">
        <title>Genomic Encyclopedia of Type Strains, Phase IV (KMG-V): Genome sequencing to study the core and pangenomes of soil and plant-associated prokaryotes.</title>
        <authorList>
            <person name="Whitman W."/>
        </authorList>
    </citation>
    <scope>NUCLEOTIDE SEQUENCE [LARGE SCALE GENOMIC DNA]</scope>
    <source>
        <strain evidence="2 3">M8UP14</strain>
    </source>
</reference>
<dbReference type="Pfam" id="PF00535">
    <property type="entry name" value="Glycos_transf_2"/>
    <property type="match status" value="1"/>
</dbReference>
<sequence>MESIPKRGPVVSVVMAYRNEEVFLFEAIRSIQEQTFRNWELLLIDDHSDDNSPTIAQRSALSDGRIRLLRSPSYGLVPALNYGCAMATGTYIARLDSDDIAVCSRLEMQVEFLDQNPSVTIVGGHIECIDKDGHLLFTMLWPTLNQGLQDFLLIDCCVSHTTVMMRRQAIINANYYRLTYTHAEDYDLFLRFSDGLHVENMPTVLSQYRLHKKQTSMLHAEQQVISGIAARIATKERRAGRREPFTSTSSITRYDIEQYGISPKRIASGVSRYQDSALSLEQGWRWSSLPFCMVPGR</sequence>
<feature type="domain" description="Glycosyltransferase 2-like" evidence="1">
    <location>
        <begin position="12"/>
        <end position="167"/>
    </location>
</feature>
<dbReference type="PANTHER" id="PTHR22916:SF3">
    <property type="entry name" value="UDP-GLCNAC:BETAGAL BETA-1,3-N-ACETYLGLUCOSAMINYLTRANSFERASE-LIKE PROTEIN 1"/>
    <property type="match status" value="1"/>
</dbReference>
<dbReference type="EMBL" id="JACHIP010000005">
    <property type="protein sequence ID" value="MBB5058839.1"/>
    <property type="molecule type" value="Genomic_DNA"/>
</dbReference>
<evidence type="ECO:0000259" key="1">
    <source>
        <dbReference type="Pfam" id="PF00535"/>
    </source>
</evidence>
<proteinExistence type="predicted"/>
<evidence type="ECO:0000313" key="3">
    <source>
        <dbReference type="Proteomes" id="UP000540989"/>
    </source>
</evidence>
<dbReference type="SUPFAM" id="SSF53448">
    <property type="entry name" value="Nucleotide-diphospho-sugar transferases"/>
    <property type="match status" value="1"/>
</dbReference>
<evidence type="ECO:0000313" key="2">
    <source>
        <dbReference type="EMBL" id="MBB5058839.1"/>
    </source>
</evidence>
<dbReference type="GO" id="GO:0016758">
    <property type="term" value="F:hexosyltransferase activity"/>
    <property type="evidence" value="ECO:0007669"/>
    <property type="project" value="UniProtKB-ARBA"/>
</dbReference>
<dbReference type="InterPro" id="IPR029044">
    <property type="entry name" value="Nucleotide-diphossugar_trans"/>
</dbReference>
<dbReference type="AlphaFoldDB" id="A0A7W7ZFA1"/>
<comment type="caution">
    <text evidence="2">The sequence shown here is derived from an EMBL/GenBank/DDBJ whole genome shotgun (WGS) entry which is preliminary data.</text>
</comment>
<keyword evidence="3" id="KW-1185">Reference proteome</keyword>
<accession>A0A7W7ZFA1</accession>
<dbReference type="PANTHER" id="PTHR22916">
    <property type="entry name" value="GLYCOSYLTRANSFERASE"/>
    <property type="match status" value="1"/>
</dbReference>
<dbReference type="Gene3D" id="3.90.550.10">
    <property type="entry name" value="Spore Coat Polysaccharide Biosynthesis Protein SpsA, Chain A"/>
    <property type="match status" value="1"/>
</dbReference>
<name>A0A7W7ZFA1_9BACT</name>
<gene>
    <name evidence="2" type="ORF">HDF16_003562</name>
</gene>
<dbReference type="Proteomes" id="UP000540989">
    <property type="component" value="Unassembled WGS sequence"/>
</dbReference>
<keyword evidence="2" id="KW-0808">Transferase</keyword>